<evidence type="ECO:0000313" key="6">
    <source>
        <dbReference type="Proteomes" id="UP000799324"/>
    </source>
</evidence>
<dbReference type="PANTHER" id="PTHR12935">
    <property type="entry name" value="GAMMA-GLUTAMYLCYCLOTRANSFERASE"/>
    <property type="match status" value="1"/>
</dbReference>
<evidence type="ECO:0000256" key="1">
    <source>
        <dbReference type="ARBA" id="ARBA00012346"/>
    </source>
</evidence>
<evidence type="ECO:0000256" key="4">
    <source>
        <dbReference type="PIRSR" id="PIRSR617939-2"/>
    </source>
</evidence>
<dbReference type="CDD" id="cd06661">
    <property type="entry name" value="GGCT_like"/>
    <property type="match status" value="1"/>
</dbReference>
<sequence length="237" mass="27604">MDMDELRWYFAYGSNMCDTVFCQRRGIRPRQLKLARIESHCLDFNVPFLPYSEPGMAGLRRLGSEASEFPVHGVAYLLSDEDFTRMIRSEGAGVAYRVISLVAHSLTDDKSFIVSTLIARRKYPLLKSRYPSSRYMGLIIQGAKEQKIPIAYQEYLARIPVFLPSESLRWRIGRWVFHQFWRPISTVVQKGTRELSNHRGQVPGWYLTLFDFLLVSMWVQHDFCFSIIFGRGDGRLF</sequence>
<dbReference type="Proteomes" id="UP000799324">
    <property type="component" value="Unassembled WGS sequence"/>
</dbReference>
<protein>
    <recommendedName>
        <fullName evidence="1">gamma-glutamylcyclotransferase</fullName>
        <ecNumber evidence="1">4.3.2.9</ecNumber>
    </recommendedName>
</protein>
<name>A0A6A6TAE9_9PLEO</name>
<dbReference type="InterPro" id="IPR036568">
    <property type="entry name" value="GGCT-like_sf"/>
</dbReference>
<evidence type="ECO:0000313" key="5">
    <source>
        <dbReference type="EMBL" id="KAF2656939.1"/>
    </source>
</evidence>
<dbReference type="SUPFAM" id="SSF110857">
    <property type="entry name" value="Gamma-glutamyl cyclotransferase-like"/>
    <property type="match status" value="1"/>
</dbReference>
<evidence type="ECO:0000256" key="3">
    <source>
        <dbReference type="PIRSR" id="PIRSR617939-1"/>
    </source>
</evidence>
<dbReference type="EC" id="4.3.2.9" evidence="1"/>
<dbReference type="InterPro" id="IPR017939">
    <property type="entry name" value="G-Glutamylcylcotransferase"/>
</dbReference>
<gene>
    <name evidence="5" type="ORF">K491DRAFT_596130</name>
</gene>
<dbReference type="InterPro" id="IPR013024">
    <property type="entry name" value="GGCT-like"/>
</dbReference>
<dbReference type="AlphaFoldDB" id="A0A6A6TAE9"/>
<dbReference type="EMBL" id="MU004331">
    <property type="protein sequence ID" value="KAF2656939.1"/>
    <property type="molecule type" value="Genomic_DNA"/>
</dbReference>
<feature type="binding site" evidence="4">
    <location>
        <position position="135"/>
    </location>
    <ligand>
        <name>substrate</name>
    </ligand>
</feature>
<dbReference type="OrthoDB" id="2017317at2759"/>
<reference evidence="5" key="1">
    <citation type="journal article" date="2020" name="Stud. Mycol.">
        <title>101 Dothideomycetes genomes: a test case for predicting lifestyles and emergence of pathogens.</title>
        <authorList>
            <person name="Haridas S."/>
            <person name="Albert R."/>
            <person name="Binder M."/>
            <person name="Bloem J."/>
            <person name="Labutti K."/>
            <person name="Salamov A."/>
            <person name="Andreopoulos B."/>
            <person name="Baker S."/>
            <person name="Barry K."/>
            <person name="Bills G."/>
            <person name="Bluhm B."/>
            <person name="Cannon C."/>
            <person name="Castanera R."/>
            <person name="Culley D."/>
            <person name="Daum C."/>
            <person name="Ezra D."/>
            <person name="Gonzalez J."/>
            <person name="Henrissat B."/>
            <person name="Kuo A."/>
            <person name="Liang C."/>
            <person name="Lipzen A."/>
            <person name="Lutzoni F."/>
            <person name="Magnuson J."/>
            <person name="Mondo S."/>
            <person name="Nolan M."/>
            <person name="Ohm R."/>
            <person name="Pangilinan J."/>
            <person name="Park H.-J."/>
            <person name="Ramirez L."/>
            <person name="Alfaro M."/>
            <person name="Sun H."/>
            <person name="Tritt A."/>
            <person name="Yoshinaga Y."/>
            <person name="Zwiers L.-H."/>
            <person name="Turgeon B."/>
            <person name="Goodwin S."/>
            <person name="Spatafora J."/>
            <person name="Crous P."/>
            <person name="Grigoriev I."/>
        </authorList>
    </citation>
    <scope>NUCLEOTIDE SEQUENCE</scope>
    <source>
        <strain evidence="5">CBS 122681</strain>
    </source>
</reference>
<feature type="active site" description="Proton acceptor" evidence="3">
    <location>
        <position position="90"/>
    </location>
</feature>
<proteinExistence type="predicted"/>
<organism evidence="5 6">
    <name type="scientific">Lophiostoma macrostomum CBS 122681</name>
    <dbReference type="NCBI Taxonomy" id="1314788"/>
    <lineage>
        <taxon>Eukaryota</taxon>
        <taxon>Fungi</taxon>
        <taxon>Dikarya</taxon>
        <taxon>Ascomycota</taxon>
        <taxon>Pezizomycotina</taxon>
        <taxon>Dothideomycetes</taxon>
        <taxon>Pleosporomycetidae</taxon>
        <taxon>Pleosporales</taxon>
        <taxon>Lophiostomataceae</taxon>
        <taxon>Lophiostoma</taxon>
    </lineage>
</organism>
<accession>A0A6A6TAE9</accession>
<keyword evidence="2" id="KW-0456">Lyase</keyword>
<keyword evidence="6" id="KW-1185">Reference proteome</keyword>
<dbReference type="GO" id="GO:0003839">
    <property type="term" value="F:gamma-glutamylcyclotransferase activity"/>
    <property type="evidence" value="ECO:0007669"/>
    <property type="project" value="UniProtKB-EC"/>
</dbReference>
<dbReference type="Gene3D" id="3.10.490.10">
    <property type="entry name" value="Gamma-glutamyl cyclotransferase-like"/>
    <property type="match status" value="1"/>
</dbReference>
<dbReference type="Pfam" id="PF13772">
    <property type="entry name" value="AIG2_2"/>
    <property type="match status" value="1"/>
</dbReference>
<evidence type="ECO:0000256" key="2">
    <source>
        <dbReference type="ARBA" id="ARBA00023239"/>
    </source>
</evidence>
<feature type="binding site" evidence="4">
    <location>
        <begin position="9"/>
        <end position="14"/>
    </location>
    <ligand>
        <name>substrate</name>
    </ligand>
</feature>
<dbReference type="PANTHER" id="PTHR12935:SF0">
    <property type="entry name" value="GAMMA-GLUTAMYLCYCLOTRANSFERASE"/>
    <property type="match status" value="1"/>
</dbReference>